<dbReference type="EMBL" id="AP011546">
    <property type="protein sequence ID" value="BAI68176.1"/>
    <property type="molecule type" value="Genomic_DNA"/>
</dbReference>
<dbReference type="InterPro" id="IPR001750">
    <property type="entry name" value="ND/Mrp_TM"/>
</dbReference>
<feature type="transmembrane region" description="Helical" evidence="8">
    <location>
        <begin position="345"/>
        <end position="367"/>
    </location>
</feature>
<evidence type="ECO:0000256" key="3">
    <source>
        <dbReference type="ARBA" id="ARBA00022692"/>
    </source>
</evidence>
<evidence type="ECO:0000256" key="6">
    <source>
        <dbReference type="ARBA" id="ARBA00031027"/>
    </source>
</evidence>
<dbReference type="PANTHER" id="PTHR42829:SF2">
    <property type="entry name" value="NADH-UBIQUINONE OXIDOREDUCTASE CHAIN 5"/>
    <property type="match status" value="1"/>
</dbReference>
<dbReference type="GO" id="GO:0015990">
    <property type="term" value="P:electron transport coupled proton transport"/>
    <property type="evidence" value="ECO:0007669"/>
    <property type="project" value="TreeGrafter"/>
</dbReference>
<reference evidence="10" key="1">
    <citation type="journal article" date="2010" name="Comp. Biochem. Physiol. Part D Genomics Proteomics">
        <title>Complete mitochondrial genome sequences of the three pelagic chaetognaths Sagitta nagae, Sagitta decipiens and Sagitta enflata.</title>
        <authorList>
            <person name="Miyamoto H."/>
            <person name="Machida R.J."/>
            <person name="Nishida S."/>
        </authorList>
    </citation>
    <scope>NUCLEOTIDE SEQUENCE</scope>
</reference>
<dbReference type="RefSeq" id="YP_003433785.1">
    <property type="nucleotide sequence ID" value="NC_013811.1"/>
</dbReference>
<keyword evidence="4 8" id="KW-1133">Transmembrane helix</keyword>
<feature type="transmembrane region" description="Helical" evidence="8">
    <location>
        <begin position="387"/>
        <end position="412"/>
    </location>
</feature>
<dbReference type="GO" id="GO:0003954">
    <property type="term" value="F:NADH dehydrogenase activity"/>
    <property type="evidence" value="ECO:0007669"/>
    <property type="project" value="TreeGrafter"/>
</dbReference>
<feature type="transmembrane region" description="Helical" evidence="8">
    <location>
        <begin position="304"/>
        <end position="325"/>
    </location>
</feature>
<feature type="transmembrane region" description="Helical" evidence="8">
    <location>
        <begin position="186"/>
        <end position="206"/>
    </location>
</feature>
<feature type="transmembrane region" description="Helical" evidence="8">
    <location>
        <begin position="272"/>
        <end position="292"/>
    </location>
</feature>
<feature type="transmembrane region" description="Helical" evidence="8">
    <location>
        <begin position="98"/>
        <end position="117"/>
    </location>
</feature>
<geneLocation type="mitochondrion" evidence="10"/>
<dbReference type="PANTHER" id="PTHR42829">
    <property type="entry name" value="NADH-UBIQUINONE OXIDOREDUCTASE CHAIN 5"/>
    <property type="match status" value="1"/>
</dbReference>
<keyword evidence="10" id="KW-0496">Mitochondrion</keyword>
<evidence type="ECO:0000256" key="1">
    <source>
        <dbReference type="ARBA" id="ARBA00004141"/>
    </source>
</evidence>
<dbReference type="GO" id="GO:0008137">
    <property type="term" value="F:NADH dehydrogenase (ubiquinone) activity"/>
    <property type="evidence" value="ECO:0007669"/>
    <property type="project" value="UniProtKB-EC"/>
</dbReference>
<dbReference type="GO" id="GO:0042773">
    <property type="term" value="P:ATP synthesis coupled electron transport"/>
    <property type="evidence" value="ECO:0007669"/>
    <property type="project" value="InterPro"/>
</dbReference>
<accession>D3DKM7</accession>
<dbReference type="GO" id="GO:0016020">
    <property type="term" value="C:membrane"/>
    <property type="evidence" value="ECO:0007669"/>
    <property type="project" value="UniProtKB-SubCell"/>
</dbReference>
<feature type="transmembrane region" description="Helical" evidence="8">
    <location>
        <begin position="12"/>
        <end position="37"/>
    </location>
</feature>
<feature type="transmembrane region" description="Helical" evidence="8">
    <location>
        <begin position="240"/>
        <end position="260"/>
    </location>
</feature>
<proteinExistence type="predicted"/>
<evidence type="ECO:0000256" key="2">
    <source>
        <dbReference type="ARBA" id="ARBA00012944"/>
    </source>
</evidence>
<name>D3DKM7_9BILA</name>
<keyword evidence="3 8" id="KW-0812">Transmembrane</keyword>
<evidence type="ECO:0000256" key="4">
    <source>
        <dbReference type="ARBA" id="ARBA00022989"/>
    </source>
</evidence>
<dbReference type="GeneID" id="8774262"/>
<feature type="transmembrane region" description="Helical" evidence="8">
    <location>
        <begin position="72"/>
        <end position="92"/>
    </location>
</feature>
<protein>
    <recommendedName>
        <fullName evidence="2">NADH:ubiquinone reductase (H(+)-translocating)</fullName>
        <ecNumber evidence="2">7.1.1.2</ecNumber>
    </recommendedName>
    <alternativeName>
        <fullName evidence="6">NADH dehydrogenase subunit 5</fullName>
    </alternativeName>
</protein>
<dbReference type="CTD" id="4540"/>
<feature type="transmembrane region" description="Helical" evidence="8">
    <location>
        <begin position="43"/>
        <end position="65"/>
    </location>
</feature>
<feature type="domain" description="NADH:quinone oxidoreductase/Mrp antiporter transmembrane" evidence="9">
    <location>
        <begin position="96"/>
        <end position="350"/>
    </location>
</feature>
<feature type="transmembrane region" description="Helical" evidence="8">
    <location>
        <begin position="424"/>
        <end position="441"/>
    </location>
</feature>
<dbReference type="InterPro" id="IPR003945">
    <property type="entry name" value="NU5C-like"/>
</dbReference>
<comment type="catalytic activity">
    <reaction evidence="7">
        <text>a ubiquinone + NADH + 5 H(+)(in) = a ubiquinol + NAD(+) + 4 H(+)(out)</text>
        <dbReference type="Rhea" id="RHEA:29091"/>
        <dbReference type="Rhea" id="RHEA-COMP:9565"/>
        <dbReference type="Rhea" id="RHEA-COMP:9566"/>
        <dbReference type="ChEBI" id="CHEBI:15378"/>
        <dbReference type="ChEBI" id="CHEBI:16389"/>
        <dbReference type="ChEBI" id="CHEBI:17976"/>
        <dbReference type="ChEBI" id="CHEBI:57540"/>
        <dbReference type="ChEBI" id="CHEBI:57945"/>
        <dbReference type="EC" id="7.1.1.2"/>
    </reaction>
</comment>
<dbReference type="AlphaFoldDB" id="D3DKM7"/>
<evidence type="ECO:0000256" key="8">
    <source>
        <dbReference type="SAM" id="Phobius"/>
    </source>
</evidence>
<keyword evidence="5 8" id="KW-0472">Membrane</keyword>
<reference evidence="10" key="2">
    <citation type="submission" date="2010-02" db="EMBL/GenBank/DDBJ databases">
        <title>CMarZ DNA Barcode.</title>
        <authorList>
            <person name="Machida R.J."/>
            <person name="Nishida S."/>
        </authorList>
    </citation>
    <scope>NUCLEOTIDE SEQUENCE</scope>
</reference>
<evidence type="ECO:0000256" key="7">
    <source>
        <dbReference type="ARBA" id="ARBA00049551"/>
    </source>
</evidence>
<dbReference type="EC" id="7.1.1.2" evidence="2"/>
<evidence type="ECO:0000256" key="5">
    <source>
        <dbReference type="ARBA" id="ARBA00023136"/>
    </source>
</evidence>
<feature type="transmembrane region" description="Helical" evidence="8">
    <location>
        <begin position="138"/>
        <end position="166"/>
    </location>
</feature>
<evidence type="ECO:0000259" key="9">
    <source>
        <dbReference type="Pfam" id="PF00361"/>
    </source>
</evidence>
<feature type="transmembrane region" description="Helical" evidence="8">
    <location>
        <begin position="477"/>
        <end position="500"/>
    </location>
</feature>
<feature type="transmembrane region" description="Helical" evidence="8">
    <location>
        <begin position="215"/>
        <end position="234"/>
    </location>
</feature>
<comment type="subcellular location">
    <subcellularLocation>
        <location evidence="1">Membrane</location>
        <topology evidence="1">Multi-pass membrane protein</topology>
    </subcellularLocation>
</comment>
<gene>
    <name evidence="10" type="primary">ND5</name>
</gene>
<dbReference type="Pfam" id="PF00361">
    <property type="entry name" value="Proton_antipo_M"/>
    <property type="match status" value="1"/>
</dbReference>
<dbReference type="PRINTS" id="PR01434">
    <property type="entry name" value="NADHDHGNASE5"/>
</dbReference>
<evidence type="ECO:0000313" key="10">
    <source>
        <dbReference type="EMBL" id="BAI68176.1"/>
    </source>
</evidence>
<sequence>MGGVGGGAKKYMLMLGISGGSLPMYAKMNMVITMFGFSLAYDLMSFSFFWILFLISLSVVIWSYYYMDSEAWYMRFIYILYSFISSMIILIFSSTICMALIGWDGLGISSFLLVLYYKNRLSLGSSFITVFTNRLGDGFFIAMMCYMFLNLNLSYFLLFLLGLTAMTKSAQMPFSAWLPAAMAAPTPVSALVHSSTLVTAGVYLLLRFNLTDNSYFFCLGTMTMVMAGVCANQEMDFKKVVALSTLSQLGLMFVALGIDLKSFCFFHLCTHALFKALLFICVGIMIHTFFGSQENRQMAGFSQYMPFVSVCAVISMLSLIGFPFLSGFYSKDLVLESMYNTNINLLLCIFYYIGIMLTCAYTIKMYFFSNVLWSGVSISTMTSGAQMFNTLLPLFILSVSAIMAGSVMSGYYLIDINIFSMDKLLPLFFLLLGSGLVYSFVSAKYSSLKDMTRYLAKPYSVDSIDYNWVEFSFGPSILVMLFTSVNHWVVSLFFFLLLVLL</sequence>
<organism evidence="10">
    <name type="scientific">Decipisagitta decipiens</name>
    <dbReference type="NCBI Taxonomy" id="366427"/>
    <lineage>
        <taxon>Eukaryota</taxon>
        <taxon>Metazoa</taxon>
        <taxon>Spiralia</taxon>
        <taxon>Gnathifera</taxon>
        <taxon>Chaetognatha</taxon>
        <taxon>Sagittoidea</taxon>
        <taxon>Aphragmophora</taxon>
        <taxon>Ctenodontina</taxon>
        <taxon>Sagittidae</taxon>
        <taxon>Decipisagitta</taxon>
    </lineage>
</organism>